<dbReference type="Proteomes" id="UP001610335">
    <property type="component" value="Unassembled WGS sequence"/>
</dbReference>
<feature type="transmembrane region" description="Helical" evidence="1">
    <location>
        <begin position="36"/>
        <end position="54"/>
    </location>
</feature>
<keyword evidence="1" id="KW-1133">Transmembrane helix</keyword>
<name>A0ABR4IMQ0_9EURO</name>
<sequence length="74" mass="7889">MGAVFSCIRDLFRSIGACIMGVVNAIASGIKVVINGIVSVIGVLVSCLTCGYCGRRRRAGTKVAHSSRRSRRVY</sequence>
<protein>
    <submittedName>
        <fullName evidence="2">Uncharacterized protein</fullName>
    </submittedName>
</protein>
<evidence type="ECO:0000256" key="1">
    <source>
        <dbReference type="SAM" id="Phobius"/>
    </source>
</evidence>
<keyword evidence="3" id="KW-1185">Reference proteome</keyword>
<keyword evidence="1" id="KW-0812">Transmembrane</keyword>
<comment type="caution">
    <text evidence="2">The sequence shown here is derived from an EMBL/GenBank/DDBJ whole genome shotgun (WGS) entry which is preliminary data.</text>
</comment>
<gene>
    <name evidence="2" type="ORF">BDW59DRAFT_159757</name>
</gene>
<proteinExistence type="predicted"/>
<accession>A0ABR4IMQ0</accession>
<feature type="transmembrane region" description="Helical" evidence="1">
    <location>
        <begin position="12"/>
        <end position="30"/>
    </location>
</feature>
<reference evidence="2 3" key="1">
    <citation type="submission" date="2024-07" db="EMBL/GenBank/DDBJ databases">
        <title>Section-level genome sequencing and comparative genomics of Aspergillus sections Usti and Cavernicolus.</title>
        <authorList>
            <consortium name="Lawrence Berkeley National Laboratory"/>
            <person name="Nybo J.L."/>
            <person name="Vesth T.C."/>
            <person name="Theobald S."/>
            <person name="Frisvad J.C."/>
            <person name="Larsen T.O."/>
            <person name="Kjaerboelling I."/>
            <person name="Rothschild-Mancinelli K."/>
            <person name="Lyhne E.K."/>
            <person name="Kogle M.E."/>
            <person name="Barry K."/>
            <person name="Clum A."/>
            <person name="Na H."/>
            <person name="Ledsgaard L."/>
            <person name="Lin J."/>
            <person name="Lipzen A."/>
            <person name="Kuo A."/>
            <person name="Riley R."/>
            <person name="Mondo S."/>
            <person name="LaButti K."/>
            <person name="Haridas S."/>
            <person name="Pangalinan J."/>
            <person name="Salamov A.A."/>
            <person name="Simmons B.A."/>
            <person name="Magnuson J.K."/>
            <person name="Chen J."/>
            <person name="Drula E."/>
            <person name="Henrissat B."/>
            <person name="Wiebenga A."/>
            <person name="Lubbers R.J."/>
            <person name="Gomes A.C."/>
            <person name="Makela M.R."/>
            <person name="Stajich J."/>
            <person name="Grigoriev I.V."/>
            <person name="Mortensen U.H."/>
            <person name="De vries R.P."/>
            <person name="Baker S.E."/>
            <person name="Andersen M.R."/>
        </authorList>
    </citation>
    <scope>NUCLEOTIDE SEQUENCE [LARGE SCALE GENOMIC DNA]</scope>
    <source>
        <strain evidence="2 3">CBS 600.67</strain>
    </source>
</reference>
<evidence type="ECO:0000313" key="2">
    <source>
        <dbReference type="EMBL" id="KAL2828162.1"/>
    </source>
</evidence>
<evidence type="ECO:0000313" key="3">
    <source>
        <dbReference type="Proteomes" id="UP001610335"/>
    </source>
</evidence>
<organism evidence="2 3">
    <name type="scientific">Aspergillus cavernicola</name>
    <dbReference type="NCBI Taxonomy" id="176166"/>
    <lineage>
        <taxon>Eukaryota</taxon>
        <taxon>Fungi</taxon>
        <taxon>Dikarya</taxon>
        <taxon>Ascomycota</taxon>
        <taxon>Pezizomycotina</taxon>
        <taxon>Eurotiomycetes</taxon>
        <taxon>Eurotiomycetidae</taxon>
        <taxon>Eurotiales</taxon>
        <taxon>Aspergillaceae</taxon>
        <taxon>Aspergillus</taxon>
        <taxon>Aspergillus subgen. Nidulantes</taxon>
    </lineage>
</organism>
<keyword evidence="1" id="KW-0472">Membrane</keyword>
<dbReference type="EMBL" id="JBFXLS010000021">
    <property type="protein sequence ID" value="KAL2828162.1"/>
    <property type="molecule type" value="Genomic_DNA"/>
</dbReference>